<gene>
    <name evidence="1" type="ORF">BaRGS_00009392</name>
</gene>
<protein>
    <submittedName>
        <fullName evidence="1">Uncharacterized protein</fullName>
    </submittedName>
</protein>
<accession>A0ABD0LJB2</accession>
<organism evidence="1 2">
    <name type="scientific">Batillaria attramentaria</name>
    <dbReference type="NCBI Taxonomy" id="370345"/>
    <lineage>
        <taxon>Eukaryota</taxon>
        <taxon>Metazoa</taxon>
        <taxon>Spiralia</taxon>
        <taxon>Lophotrochozoa</taxon>
        <taxon>Mollusca</taxon>
        <taxon>Gastropoda</taxon>
        <taxon>Caenogastropoda</taxon>
        <taxon>Sorbeoconcha</taxon>
        <taxon>Cerithioidea</taxon>
        <taxon>Batillariidae</taxon>
        <taxon>Batillaria</taxon>
    </lineage>
</organism>
<comment type="caution">
    <text evidence="1">The sequence shown here is derived from an EMBL/GenBank/DDBJ whole genome shotgun (WGS) entry which is preliminary data.</text>
</comment>
<evidence type="ECO:0000313" key="1">
    <source>
        <dbReference type="EMBL" id="KAK7499417.1"/>
    </source>
</evidence>
<dbReference type="EMBL" id="JACVVK020000044">
    <property type="protein sequence ID" value="KAK7499417.1"/>
    <property type="molecule type" value="Genomic_DNA"/>
</dbReference>
<proteinExistence type="predicted"/>
<reference evidence="1 2" key="1">
    <citation type="journal article" date="2023" name="Sci. Data">
        <title>Genome assembly of the Korean intertidal mud-creeper Batillaria attramentaria.</title>
        <authorList>
            <person name="Patra A.K."/>
            <person name="Ho P.T."/>
            <person name="Jun S."/>
            <person name="Lee S.J."/>
            <person name="Kim Y."/>
            <person name="Won Y.J."/>
        </authorList>
    </citation>
    <scope>NUCLEOTIDE SEQUENCE [LARGE SCALE GENOMIC DNA]</scope>
    <source>
        <strain evidence="1">Wonlab-2016</strain>
    </source>
</reference>
<dbReference type="Proteomes" id="UP001519460">
    <property type="component" value="Unassembled WGS sequence"/>
</dbReference>
<sequence>MYVITSPAYHHVQLDTSCYQNMPACVQYGQTSHPTHSITANDSVVCFFLSSFRRIMYTHLHTVNHTVISVQILTQAETITGRVVHTKSCIQDRHGPHCKGASIDCEAVLDGTADDRKVSEVGDRYWVEGIARYSEFRSQVTRPNRAPSTPVGGM</sequence>
<evidence type="ECO:0000313" key="2">
    <source>
        <dbReference type="Proteomes" id="UP001519460"/>
    </source>
</evidence>
<dbReference type="AlphaFoldDB" id="A0ABD0LJB2"/>
<name>A0ABD0LJB2_9CAEN</name>
<keyword evidence="2" id="KW-1185">Reference proteome</keyword>